<keyword evidence="1" id="KW-1133">Transmembrane helix</keyword>
<dbReference type="Pfam" id="PF14808">
    <property type="entry name" value="TMEM164"/>
    <property type="match status" value="1"/>
</dbReference>
<feature type="transmembrane region" description="Helical" evidence="1">
    <location>
        <begin position="65"/>
        <end position="86"/>
    </location>
</feature>
<dbReference type="Proteomes" id="UP000289856">
    <property type="component" value="Chromosome"/>
</dbReference>
<organism evidence="2 3">
    <name type="scientific">Cohnella abietis</name>
    <dbReference type="NCBI Taxonomy" id="2507935"/>
    <lineage>
        <taxon>Bacteria</taxon>
        <taxon>Bacillati</taxon>
        <taxon>Bacillota</taxon>
        <taxon>Bacilli</taxon>
        <taxon>Bacillales</taxon>
        <taxon>Paenibacillaceae</taxon>
        <taxon>Cohnella</taxon>
    </lineage>
</organism>
<dbReference type="OrthoDB" id="9813172at2"/>
<evidence type="ECO:0000313" key="2">
    <source>
        <dbReference type="EMBL" id="BBI32987.1"/>
    </source>
</evidence>
<protein>
    <submittedName>
        <fullName evidence="2">ABC transporter permease</fullName>
    </submittedName>
</protein>
<dbReference type="RefSeq" id="WP_130607954.1">
    <property type="nucleotide sequence ID" value="NZ_AP019400.1"/>
</dbReference>
<feature type="transmembrane region" description="Helical" evidence="1">
    <location>
        <begin position="150"/>
        <end position="169"/>
    </location>
</feature>
<gene>
    <name evidence="2" type="ORF">KCTCHS21_23860</name>
</gene>
<dbReference type="InterPro" id="IPR011737">
    <property type="entry name" value="CHP02206_TP0381"/>
</dbReference>
<feature type="transmembrane region" description="Helical" evidence="1">
    <location>
        <begin position="6"/>
        <end position="27"/>
    </location>
</feature>
<proteinExistence type="predicted"/>
<evidence type="ECO:0000256" key="1">
    <source>
        <dbReference type="SAM" id="Phobius"/>
    </source>
</evidence>
<dbReference type="AlphaFoldDB" id="A0A3T1D4G1"/>
<feature type="transmembrane region" description="Helical" evidence="1">
    <location>
        <begin position="39"/>
        <end position="59"/>
    </location>
</feature>
<keyword evidence="1" id="KW-0472">Membrane</keyword>
<dbReference type="NCBIfam" id="TIGR02206">
    <property type="entry name" value="intg_mem_TP0381"/>
    <property type="match status" value="1"/>
</dbReference>
<keyword evidence="1" id="KW-0812">Transmembrane</keyword>
<reference evidence="2 3" key="1">
    <citation type="submission" date="2019-01" db="EMBL/GenBank/DDBJ databases">
        <title>Complete genome sequence of Cohnella hallensis HS21 isolated from Korean fir (Abies koreana) rhizospheric soil.</title>
        <authorList>
            <person name="Jiang L."/>
            <person name="Kang S.W."/>
            <person name="Kim S."/>
            <person name="Jung J."/>
            <person name="Kim C.Y."/>
            <person name="Kim D.H."/>
            <person name="Kim S.W."/>
            <person name="Lee J."/>
        </authorList>
    </citation>
    <scope>NUCLEOTIDE SEQUENCE [LARGE SCALE GENOMIC DNA]</scope>
    <source>
        <strain evidence="2 3">HS21</strain>
    </source>
</reference>
<dbReference type="KEGG" id="cohn:KCTCHS21_23860"/>
<keyword evidence="3" id="KW-1185">Reference proteome</keyword>
<dbReference type="EMBL" id="AP019400">
    <property type="protein sequence ID" value="BBI32987.1"/>
    <property type="molecule type" value="Genomic_DNA"/>
</dbReference>
<feature type="transmembrane region" description="Helical" evidence="1">
    <location>
        <begin position="93"/>
        <end position="111"/>
    </location>
</feature>
<feature type="transmembrane region" description="Helical" evidence="1">
    <location>
        <begin position="123"/>
        <end position="143"/>
    </location>
</feature>
<name>A0A3T1D4G1_9BACL</name>
<evidence type="ECO:0000313" key="3">
    <source>
        <dbReference type="Proteomes" id="UP000289856"/>
    </source>
</evidence>
<sequence length="238" mass="27181">MTFVPFSWAHLLGLAIAVVTVVVMVSFREKLREPKNNRKARYGLVIVLVGCEISLQVWYGLTDNWGLQSLPFQLCSMMMWLSALLLLTRNRKLYEITFFLGIMGALQALLTPNLDASFPQFRYFHFFIAHTAIIAASVFLTVIERYRPTFFSVFRALGWLHVLAIPAAITNTLTGSNFMFLARKPDTASILDLLAPWPWYLLELELVAVILCLAMFGIVLVMDRLFLKEERPDERPSS</sequence>
<accession>A0A3T1D4G1</accession>
<feature type="transmembrane region" description="Helical" evidence="1">
    <location>
        <begin position="199"/>
        <end position="221"/>
    </location>
</feature>